<sequence>MAPPPGPVEVVARQTRLVPARNTGWGQALAVKWPATRQAEIIRTDDENGQDRKSTTSPSKCPHGSLIVPALSLLLIVIDRENLKTTGSKRTAEQLLRVQIHPQGHPAPSAIRHLQQATARDTPHPPFVPGFVTTFLTTRILQSQTLAARHVPFCPLLPILIRCAPPRPYPTQANALPDLALTDSYRLQPQRTGRATAELKSTSCRLIP</sequence>
<keyword evidence="3" id="KW-1185">Reference proteome</keyword>
<feature type="compositionally biased region" description="Basic and acidic residues" evidence="1">
    <location>
        <begin position="42"/>
        <end position="54"/>
    </location>
</feature>
<evidence type="ECO:0000313" key="3">
    <source>
        <dbReference type="Proteomes" id="UP000830671"/>
    </source>
</evidence>
<dbReference type="KEGG" id="clup:CLUP02_03154"/>
<dbReference type="RefSeq" id="XP_049139322.1">
    <property type="nucleotide sequence ID" value="XM_049282179.1"/>
</dbReference>
<proteinExistence type="predicted"/>
<dbReference type="Proteomes" id="UP000830671">
    <property type="component" value="Chromosome 2"/>
</dbReference>
<gene>
    <name evidence="2" type="ORF">CLUP02_03154</name>
</gene>
<accession>A0A9Q8SIC0</accession>
<reference evidence="2" key="1">
    <citation type="journal article" date="2021" name="Mol. Plant Microbe Interact.">
        <title>Complete Genome Sequence of the Plant-Pathogenic Fungus Colletotrichum lupini.</title>
        <authorList>
            <person name="Baroncelli R."/>
            <person name="Pensec F."/>
            <person name="Da Lio D."/>
            <person name="Boufleur T."/>
            <person name="Vicente I."/>
            <person name="Sarrocco S."/>
            <person name="Picot A."/>
            <person name="Baraldi E."/>
            <person name="Sukno S."/>
            <person name="Thon M."/>
            <person name="Le Floch G."/>
        </authorList>
    </citation>
    <scope>NUCLEOTIDE SEQUENCE</scope>
    <source>
        <strain evidence="2">IMI 504893</strain>
    </source>
</reference>
<evidence type="ECO:0000256" key="1">
    <source>
        <dbReference type="SAM" id="MobiDB-lite"/>
    </source>
</evidence>
<dbReference type="EMBL" id="CP019474">
    <property type="protein sequence ID" value="UQC77683.1"/>
    <property type="molecule type" value="Genomic_DNA"/>
</dbReference>
<feature type="region of interest" description="Disordered" evidence="1">
    <location>
        <begin position="42"/>
        <end position="61"/>
    </location>
</feature>
<protein>
    <submittedName>
        <fullName evidence="2">Uncharacterized protein</fullName>
    </submittedName>
</protein>
<name>A0A9Q8SIC0_9PEZI</name>
<dbReference type="GeneID" id="73337189"/>
<organism evidence="2 3">
    <name type="scientific">Colletotrichum lupini</name>
    <dbReference type="NCBI Taxonomy" id="145971"/>
    <lineage>
        <taxon>Eukaryota</taxon>
        <taxon>Fungi</taxon>
        <taxon>Dikarya</taxon>
        <taxon>Ascomycota</taxon>
        <taxon>Pezizomycotina</taxon>
        <taxon>Sordariomycetes</taxon>
        <taxon>Hypocreomycetidae</taxon>
        <taxon>Glomerellales</taxon>
        <taxon>Glomerellaceae</taxon>
        <taxon>Colletotrichum</taxon>
        <taxon>Colletotrichum acutatum species complex</taxon>
    </lineage>
</organism>
<dbReference type="AlphaFoldDB" id="A0A9Q8SIC0"/>
<evidence type="ECO:0000313" key="2">
    <source>
        <dbReference type="EMBL" id="UQC77683.1"/>
    </source>
</evidence>